<comment type="caution">
    <text evidence="2">The sequence shown here is derived from an EMBL/GenBank/DDBJ whole genome shotgun (WGS) entry which is preliminary data.</text>
</comment>
<dbReference type="AlphaFoldDB" id="A0ABD6ACV1"/>
<reference evidence="2 3" key="1">
    <citation type="journal article" date="2019" name="Int. J. Syst. Evol. Microbiol.">
        <title>The Global Catalogue of Microorganisms (GCM) 10K type strain sequencing project: providing services to taxonomists for standard genome sequencing and annotation.</title>
        <authorList>
            <consortium name="The Broad Institute Genomics Platform"/>
            <consortium name="The Broad Institute Genome Sequencing Center for Infectious Disease"/>
            <person name="Wu L."/>
            <person name="Ma J."/>
        </authorList>
    </citation>
    <scope>NUCLEOTIDE SEQUENCE [LARGE SCALE GENOMIC DNA]</scope>
    <source>
        <strain evidence="2 3">PSR21</strain>
    </source>
</reference>
<feature type="region of interest" description="Disordered" evidence="1">
    <location>
        <begin position="1"/>
        <end position="27"/>
    </location>
</feature>
<feature type="compositionally biased region" description="Polar residues" evidence="1">
    <location>
        <begin position="1"/>
        <end position="13"/>
    </location>
</feature>
<keyword evidence="3" id="KW-1185">Reference proteome</keyword>
<organism evidence="2 3">
    <name type="scientific">Halomarina halobia</name>
    <dbReference type="NCBI Taxonomy" id="3033386"/>
    <lineage>
        <taxon>Archaea</taxon>
        <taxon>Methanobacteriati</taxon>
        <taxon>Methanobacteriota</taxon>
        <taxon>Stenosarchaea group</taxon>
        <taxon>Halobacteria</taxon>
        <taxon>Halobacteriales</taxon>
        <taxon>Natronomonadaceae</taxon>
        <taxon>Halomarina</taxon>
    </lineage>
</organism>
<dbReference type="GeneID" id="79315288"/>
<sequence length="651" mass="71997">MTGDGSSDRQSGTPPYGKSLPAGADGDNSIVIDNGVYRVDIGETESGTWVWDYNGHSTLYHEFFAMSAGGNRAVPSFDQDEVLSPFPDNGEPGGQYAATTKYTVEGVPVVVKRSVQMDPDDPTFRMTYDIVNSGGQSLEDFEFYQYADFDDGRNDFWDDVGVYRTDPQFVYVRDGGGNAYAGFGSNLLADEHLVDDYPGYSEVLNGNMDNDDRYPTSGTGDAVVALNWEFESLIPGQPITFTLRFGAASTEEEIEQTAGKPPEDLDTTPPRTEVSAMAGTLAYVPGLSENDAENGNDNYSIFPNGKSAFPPRDFSPDGTFLGDSVLTPVGLDDLVGKSKSVQELDGSYRAFRFRNHLAISFNSPDGRTIPSDETVQMYVNGEFPDDVNIHNTAADDPEFELDYFLPGDPDRTSNTILEEGILHNDLHPIGRNPAFDSRTRRAHAHRRFFGVEKRTFYRNGETVDGVRAATIWGTSNPYTRYLARDLLADIGDLILDFANPIIYSWVELSLLADGTKLVRVPDASVFPKQAGVLANHPDLEEGSIRERNNLEVLLDVSKTSNDDAYEVATNEKHNAAWQRFQKEFKEQRVVPYGTPHLDYLFNYEANWDLADHPVMVYGELPDGTHLDTDQVHNLLDSATADTRPLSPFPVG</sequence>
<protein>
    <submittedName>
        <fullName evidence="2">Uncharacterized protein</fullName>
    </submittedName>
</protein>
<accession>A0ABD6ACV1</accession>
<feature type="region of interest" description="Disordered" evidence="1">
    <location>
        <begin position="250"/>
        <end position="271"/>
    </location>
</feature>
<proteinExistence type="predicted"/>
<dbReference type="Proteomes" id="UP001596547">
    <property type="component" value="Unassembled WGS sequence"/>
</dbReference>
<evidence type="ECO:0000313" key="2">
    <source>
        <dbReference type="EMBL" id="MFC7318027.1"/>
    </source>
</evidence>
<evidence type="ECO:0000256" key="1">
    <source>
        <dbReference type="SAM" id="MobiDB-lite"/>
    </source>
</evidence>
<gene>
    <name evidence="2" type="ORF">ACFQPE_14675</name>
</gene>
<dbReference type="EMBL" id="JBHTBF010000002">
    <property type="protein sequence ID" value="MFC7318027.1"/>
    <property type="molecule type" value="Genomic_DNA"/>
</dbReference>
<name>A0ABD6ACV1_9EURY</name>
<evidence type="ECO:0000313" key="3">
    <source>
        <dbReference type="Proteomes" id="UP001596547"/>
    </source>
</evidence>
<dbReference type="RefSeq" id="WP_276305695.1">
    <property type="nucleotide sequence ID" value="NZ_CP119992.1"/>
</dbReference>